<gene>
    <name evidence="2" type="ORF">TPAR_01382</name>
</gene>
<organism evidence="2 3">
    <name type="scientific">Tolypocladium paradoxum</name>
    <dbReference type="NCBI Taxonomy" id="94208"/>
    <lineage>
        <taxon>Eukaryota</taxon>
        <taxon>Fungi</taxon>
        <taxon>Dikarya</taxon>
        <taxon>Ascomycota</taxon>
        <taxon>Pezizomycotina</taxon>
        <taxon>Sordariomycetes</taxon>
        <taxon>Hypocreomycetidae</taxon>
        <taxon>Hypocreales</taxon>
        <taxon>Ophiocordycipitaceae</taxon>
        <taxon>Tolypocladium</taxon>
    </lineage>
</organism>
<protein>
    <submittedName>
        <fullName evidence="2">Uncharacterized protein</fullName>
    </submittedName>
</protein>
<evidence type="ECO:0000313" key="2">
    <source>
        <dbReference type="EMBL" id="POR38418.1"/>
    </source>
</evidence>
<dbReference type="Proteomes" id="UP000237481">
    <property type="component" value="Unassembled WGS sequence"/>
</dbReference>
<name>A0A2S4L7L4_9HYPO</name>
<dbReference type="AlphaFoldDB" id="A0A2S4L7L4"/>
<keyword evidence="3" id="KW-1185">Reference proteome</keyword>
<proteinExistence type="predicted"/>
<reference evidence="2 3" key="1">
    <citation type="submission" date="2018-01" db="EMBL/GenBank/DDBJ databases">
        <title>Harnessing the power of phylogenomics to disentangle the directionality and signatures of interkingdom host jumping in the parasitic fungal genus Tolypocladium.</title>
        <authorList>
            <person name="Quandt C.A."/>
            <person name="Patterson W."/>
            <person name="Spatafora J.W."/>
        </authorList>
    </citation>
    <scope>NUCLEOTIDE SEQUENCE [LARGE SCALE GENOMIC DNA]</scope>
    <source>
        <strain evidence="2 3">NRBC 100945</strain>
    </source>
</reference>
<accession>A0A2S4L7L4</accession>
<dbReference type="OrthoDB" id="4924690at2759"/>
<dbReference type="STRING" id="94208.A0A2S4L7L4"/>
<dbReference type="EMBL" id="PKSG01000141">
    <property type="protein sequence ID" value="POR38418.1"/>
    <property type="molecule type" value="Genomic_DNA"/>
</dbReference>
<evidence type="ECO:0000313" key="3">
    <source>
        <dbReference type="Proteomes" id="UP000237481"/>
    </source>
</evidence>
<sequence>MAAFAGPPSVGHFRLDLGVAPAAGMDGYGGGGGGGRGRGGLEEAYRVVLGHQALPQHGGQFGILAPTTMPGGVEPQQQQQQQHGAFAGAAGGQDTAERVNGKLGGRIVVDPPDLQAWRERLFTVDDMIVLTHDEFETYFPHVDNVYSHRSTQRYKRKPFVSHYWDCRMKGRPPGTPKSADPHKKTRRRSARERDLCDVKIRITEYLPAASGAGTAEYMDREAAAAAAGATVPLGQRFWTIQR</sequence>
<evidence type="ECO:0000256" key="1">
    <source>
        <dbReference type="SAM" id="MobiDB-lite"/>
    </source>
</evidence>
<feature type="non-terminal residue" evidence="2">
    <location>
        <position position="242"/>
    </location>
</feature>
<comment type="caution">
    <text evidence="2">The sequence shown here is derived from an EMBL/GenBank/DDBJ whole genome shotgun (WGS) entry which is preliminary data.</text>
</comment>
<feature type="region of interest" description="Disordered" evidence="1">
    <location>
        <begin position="170"/>
        <end position="192"/>
    </location>
</feature>